<evidence type="ECO:0000313" key="1">
    <source>
        <dbReference type="EMBL" id="RGE56187.1"/>
    </source>
</evidence>
<protein>
    <recommendedName>
        <fullName evidence="3">Bacteriophage Gp15 protein</fullName>
    </recommendedName>
</protein>
<dbReference type="RefSeq" id="WP_117545713.1">
    <property type="nucleotide sequence ID" value="NZ_QVLV01000029.1"/>
</dbReference>
<sequence length="210" mass="24420">MYNVLLDPLPEEWNGHRIDPAFQNGIQIMQLMEDTEISESEKVQLASDLLFLDPPETVQEALDGIVWFMGGWNTDNQDTGEKNEDPVMDWDMDQWRIYSAFRKQYGIDLNDLGKHCVGYQLEDKKLIPVYEENSLHFWVFMGLLTTLDDCAFTRIADIRAKKLEGKMDPKEKAFYRQAKKRYEIGKKKAEKETDEDIAAVEDFRRLAGLG</sequence>
<gene>
    <name evidence="1" type="ORF">DXC51_25840</name>
</gene>
<proteinExistence type="predicted"/>
<comment type="caution">
    <text evidence="1">The sequence shown here is derived from an EMBL/GenBank/DDBJ whole genome shotgun (WGS) entry which is preliminary data.</text>
</comment>
<dbReference type="EMBL" id="QVLV01000029">
    <property type="protein sequence ID" value="RGE56187.1"/>
    <property type="molecule type" value="Genomic_DNA"/>
</dbReference>
<dbReference type="Pfam" id="PF06854">
    <property type="entry name" value="Phage_Gp15"/>
    <property type="match status" value="2"/>
</dbReference>
<organism evidence="1 2">
    <name type="scientific">Eisenbergiella massiliensis</name>
    <dbReference type="NCBI Taxonomy" id="1720294"/>
    <lineage>
        <taxon>Bacteria</taxon>
        <taxon>Bacillati</taxon>
        <taxon>Bacillota</taxon>
        <taxon>Clostridia</taxon>
        <taxon>Lachnospirales</taxon>
        <taxon>Lachnospiraceae</taxon>
        <taxon>Eisenbergiella</taxon>
    </lineage>
</organism>
<dbReference type="GeneID" id="97990182"/>
<reference evidence="1 2" key="1">
    <citation type="submission" date="2018-08" db="EMBL/GenBank/DDBJ databases">
        <title>A genome reference for cultivated species of the human gut microbiota.</title>
        <authorList>
            <person name="Zou Y."/>
            <person name="Xue W."/>
            <person name="Luo G."/>
        </authorList>
    </citation>
    <scope>NUCLEOTIDE SEQUENCE [LARGE SCALE GENOMIC DNA]</scope>
    <source>
        <strain evidence="1 2">TF05-5AC</strain>
    </source>
</reference>
<accession>A0A3E3HWK3</accession>
<dbReference type="InterPro" id="IPR009660">
    <property type="entry name" value="Phage_A500_Gp15"/>
</dbReference>
<evidence type="ECO:0008006" key="3">
    <source>
        <dbReference type="Google" id="ProtNLM"/>
    </source>
</evidence>
<dbReference type="AlphaFoldDB" id="A0A3E3HWK3"/>
<name>A0A3E3HWK3_9FIRM</name>
<dbReference type="Proteomes" id="UP000260812">
    <property type="component" value="Unassembled WGS sequence"/>
</dbReference>
<evidence type="ECO:0000313" key="2">
    <source>
        <dbReference type="Proteomes" id="UP000260812"/>
    </source>
</evidence>
<keyword evidence="2" id="KW-1185">Reference proteome</keyword>